<comment type="catalytic activity">
    <reaction evidence="1 6">
        <text>S-ubiquitinyl-[E2 ubiquitin-conjugating enzyme]-L-cysteine + [acceptor protein]-L-lysine = [E2 ubiquitin-conjugating enzyme]-L-cysteine + N(6)-ubiquitinyl-[acceptor protein]-L-lysine.</text>
        <dbReference type="EC" id="2.3.2.26"/>
    </reaction>
</comment>
<protein>
    <recommendedName>
        <fullName evidence="6">E3 ubiquitin-protein ligase</fullName>
        <ecNumber evidence="6">2.3.2.26</ecNumber>
    </recommendedName>
</protein>
<evidence type="ECO:0000256" key="2">
    <source>
        <dbReference type="ARBA" id="ARBA00004906"/>
    </source>
</evidence>
<dbReference type="Gene3D" id="3.30.2410.10">
    <property type="entry name" value="Hect, E3 ligase catalytic domain"/>
    <property type="match status" value="1"/>
</dbReference>
<organism evidence="12">
    <name type="scientific">Dugesia japonica</name>
    <name type="common">Planarian</name>
    <dbReference type="NCBI Taxonomy" id="6161"/>
    <lineage>
        <taxon>Eukaryota</taxon>
        <taxon>Metazoa</taxon>
        <taxon>Spiralia</taxon>
        <taxon>Lophotrochozoa</taxon>
        <taxon>Platyhelminthes</taxon>
        <taxon>Rhabditophora</taxon>
        <taxon>Seriata</taxon>
        <taxon>Tricladida</taxon>
        <taxon>Continenticola</taxon>
        <taxon>Geoplanoidea</taxon>
        <taxon>Dugesiidae</taxon>
        <taxon>Dugesia</taxon>
    </lineage>
</organism>
<dbReference type="EMBL" id="MK559472">
    <property type="protein sequence ID" value="QHH25943.1"/>
    <property type="molecule type" value="mRNA"/>
</dbReference>
<proteinExistence type="evidence at transcript level"/>
<dbReference type="InterPro" id="IPR035892">
    <property type="entry name" value="C2_domain_sf"/>
</dbReference>
<dbReference type="EC" id="2.3.2.26" evidence="6"/>
<dbReference type="PROSITE" id="PS50237">
    <property type="entry name" value="HECT"/>
    <property type="match status" value="1"/>
</dbReference>
<dbReference type="InterPro" id="IPR050409">
    <property type="entry name" value="E3_ubiq-protein_ligase"/>
</dbReference>
<dbReference type="Gene3D" id="2.60.40.150">
    <property type="entry name" value="C2 domain"/>
    <property type="match status" value="1"/>
</dbReference>
<dbReference type="PIRSF" id="PIRSF001569">
    <property type="entry name" value="E3_ub_ligase_SMURF1"/>
    <property type="match status" value="1"/>
</dbReference>
<dbReference type="InterPro" id="IPR036020">
    <property type="entry name" value="WW_dom_sf"/>
</dbReference>
<evidence type="ECO:0000259" key="10">
    <source>
        <dbReference type="PROSITE" id="PS50020"/>
    </source>
</evidence>
<sequence>MSEVIINHTQVPFTLNILIDKFKVRVKGPSHAELYVEYSVDDAPSKKTATKTGWNTEWKEECNLLVETKSSIKFILVNNYKLQKKTIGKADVDLYKILCRYNGKLNKQELVVPLSSNSSNTHIGDLTIVLKTSTVINIPEEDRHRGNSSGNQRGSNSSLPMPESSPALGRVAVTAADHSTDPLPQHYERRFDSFNRPYYVDHLEKKTSWEPPQPLPPGWERRLDSHNRVYYVDHNTRTTTWQRPDVSMLNNIDHFQRWRTERNNYMEQTLNQRYGAQNWAGNIPRSDPLGPLPNGWEKRNDANNRSYYVNHANKTTQWEDPRLQANPLPPGWEIRFTEDGVAFFVDHETKSTTFTDPRTAPRSEEETQFLKKQSQFYYYCQNAVTEGHVKIIVRRNTLMEDSFNEIMRQKPKELQKRLFIQFKDEDGLDYGGISREWFFQLSHELLNPMYCLFEYASDNNYSLQINPASFVNPEHLQYFRFVGRFVAMAMFHRKFIDSGFTIPFYKKMLGKRITLQDIETVDVEYYNSLKFIRDNNIDECDMGLVFSAEYELFGKIEEQALKPDGQNIEVTEENKNEYIDLMVNWRFSRGVVDQTKAFMDGFNEIVPLHWLQVYDEKQIELLLCGMQQIDEKDWEAHTIYRVYTKDDQQIKWFWEFVKKLTNEEKIRLLQFVTGTCRLPVGGFRELMGSNGPQKFCIEKIGKESWLPRSHTCFNRLDLPPYTNYEQMKEKLTYAIMETEGFGQE</sequence>
<dbReference type="SMART" id="SM00456">
    <property type="entry name" value="WW"/>
    <property type="match status" value="4"/>
</dbReference>
<feature type="domain" description="HECT" evidence="11">
    <location>
        <begin position="410"/>
        <end position="744"/>
    </location>
</feature>
<dbReference type="InterPro" id="IPR024928">
    <property type="entry name" value="E3_ub_ligase_SMURF1"/>
</dbReference>
<dbReference type="InterPro" id="IPR000569">
    <property type="entry name" value="HECT_dom"/>
</dbReference>
<evidence type="ECO:0000256" key="4">
    <source>
        <dbReference type="ARBA" id="ARBA00022737"/>
    </source>
</evidence>
<evidence type="ECO:0000256" key="3">
    <source>
        <dbReference type="ARBA" id="ARBA00022679"/>
    </source>
</evidence>
<dbReference type="UniPathway" id="UPA00143"/>
<dbReference type="Pfam" id="PF00632">
    <property type="entry name" value="HECT"/>
    <property type="match status" value="1"/>
</dbReference>
<dbReference type="GO" id="GO:0061630">
    <property type="term" value="F:ubiquitin protein ligase activity"/>
    <property type="evidence" value="ECO:0007669"/>
    <property type="project" value="UniProtKB-EC"/>
</dbReference>
<dbReference type="InterPro" id="IPR001202">
    <property type="entry name" value="WW_dom"/>
</dbReference>
<dbReference type="GO" id="GO:0016567">
    <property type="term" value="P:protein ubiquitination"/>
    <property type="evidence" value="ECO:0007669"/>
    <property type="project" value="UniProtKB-UniPathway"/>
</dbReference>
<keyword evidence="4" id="KW-0677">Repeat</keyword>
<dbReference type="PROSITE" id="PS50020">
    <property type="entry name" value="WW_DOMAIN_2"/>
    <property type="match status" value="4"/>
</dbReference>
<dbReference type="AlphaFoldDB" id="A0A6B9RED4"/>
<reference evidence="12" key="1">
    <citation type="submission" date="2019-02" db="EMBL/GenBank/DDBJ databases">
        <authorList>
            <person name="Sun Y."/>
        </authorList>
    </citation>
    <scope>NUCLEOTIDE SEQUENCE</scope>
</reference>
<feature type="active site" description="Glycyl thioester intermediate" evidence="7 8">
    <location>
        <position position="712"/>
    </location>
</feature>
<dbReference type="InterPro" id="IPR035983">
    <property type="entry name" value="Hect_E3_ubiquitin_ligase"/>
</dbReference>
<comment type="pathway">
    <text evidence="2 6">Protein modification; protein ubiquitination.</text>
</comment>
<feature type="domain" description="WW" evidence="10">
    <location>
        <begin position="290"/>
        <end position="323"/>
    </location>
</feature>
<keyword evidence="5 6" id="KW-0833">Ubl conjugation pathway</keyword>
<evidence type="ECO:0000256" key="9">
    <source>
        <dbReference type="SAM" id="MobiDB-lite"/>
    </source>
</evidence>
<dbReference type="PROSITE" id="PS01159">
    <property type="entry name" value="WW_DOMAIN_1"/>
    <property type="match status" value="3"/>
</dbReference>
<evidence type="ECO:0000256" key="8">
    <source>
        <dbReference type="PROSITE-ProRule" id="PRU00104"/>
    </source>
</evidence>
<dbReference type="Gene3D" id="3.30.2160.10">
    <property type="entry name" value="Hect, E3 ligase catalytic domain"/>
    <property type="match status" value="1"/>
</dbReference>
<name>A0A6B9RED4_DUGJA</name>
<dbReference type="Gene3D" id="3.90.1750.10">
    <property type="entry name" value="Hect, E3 ligase catalytic domains"/>
    <property type="match status" value="1"/>
</dbReference>
<evidence type="ECO:0000256" key="1">
    <source>
        <dbReference type="ARBA" id="ARBA00000885"/>
    </source>
</evidence>
<evidence type="ECO:0000256" key="6">
    <source>
        <dbReference type="PIRNR" id="PIRNR001569"/>
    </source>
</evidence>
<dbReference type="FunFam" id="3.30.2160.10:FF:000003">
    <property type="entry name" value="E3 ubiquitin-protein ligase"/>
    <property type="match status" value="1"/>
</dbReference>
<keyword evidence="3 6" id="KW-0808">Transferase</keyword>
<dbReference type="FunFam" id="3.30.2410.10:FF:000002">
    <property type="entry name" value="E3 ubiquitin-protein ligase HECW2"/>
    <property type="match status" value="1"/>
</dbReference>
<dbReference type="CDD" id="cd00201">
    <property type="entry name" value="WW"/>
    <property type="match status" value="4"/>
</dbReference>
<dbReference type="FunFam" id="2.20.70.10:FF:000005">
    <property type="entry name" value="E3 ubiquitin-protein ligase"/>
    <property type="match status" value="1"/>
</dbReference>
<dbReference type="Gene3D" id="2.20.70.10">
    <property type="match status" value="3"/>
</dbReference>
<evidence type="ECO:0000313" key="12">
    <source>
        <dbReference type="EMBL" id="QHH25943.1"/>
    </source>
</evidence>
<dbReference type="SUPFAM" id="SSF51045">
    <property type="entry name" value="WW domain"/>
    <property type="match status" value="4"/>
</dbReference>
<dbReference type="CDD" id="cd00078">
    <property type="entry name" value="HECTc"/>
    <property type="match status" value="1"/>
</dbReference>
<dbReference type="Pfam" id="PF00397">
    <property type="entry name" value="WW"/>
    <property type="match status" value="4"/>
</dbReference>
<feature type="compositionally biased region" description="Low complexity" evidence="9">
    <location>
        <begin position="147"/>
        <end position="158"/>
    </location>
</feature>
<dbReference type="GO" id="GO:0005737">
    <property type="term" value="C:cytoplasm"/>
    <property type="evidence" value="ECO:0007669"/>
    <property type="project" value="UniProtKB-ARBA"/>
</dbReference>
<evidence type="ECO:0000256" key="5">
    <source>
        <dbReference type="ARBA" id="ARBA00022786"/>
    </source>
</evidence>
<dbReference type="PANTHER" id="PTHR11254">
    <property type="entry name" value="HECT DOMAIN UBIQUITIN-PROTEIN LIGASE"/>
    <property type="match status" value="1"/>
</dbReference>
<dbReference type="GO" id="GO:0043161">
    <property type="term" value="P:proteasome-mediated ubiquitin-dependent protein catabolic process"/>
    <property type="evidence" value="ECO:0007669"/>
    <property type="project" value="TreeGrafter"/>
</dbReference>
<dbReference type="FunFam" id="3.90.1750.10:FF:000079">
    <property type="entry name" value="E3 ubiquitin-protein ligase"/>
    <property type="match status" value="1"/>
</dbReference>
<dbReference type="SMART" id="SM00119">
    <property type="entry name" value="HECTc"/>
    <property type="match status" value="1"/>
</dbReference>
<dbReference type="SUPFAM" id="SSF56204">
    <property type="entry name" value="Hect, E3 ligase catalytic domain"/>
    <property type="match status" value="1"/>
</dbReference>
<evidence type="ECO:0000259" key="11">
    <source>
        <dbReference type="PROSITE" id="PS50237"/>
    </source>
</evidence>
<dbReference type="PANTHER" id="PTHR11254:SF429">
    <property type="entry name" value="E3 UBIQUITIN-PROTEIN LIGASE SU(DX)"/>
    <property type="match status" value="1"/>
</dbReference>
<feature type="region of interest" description="Disordered" evidence="9">
    <location>
        <begin position="139"/>
        <end position="165"/>
    </location>
</feature>
<feature type="domain" description="WW" evidence="10">
    <location>
        <begin position="213"/>
        <end position="246"/>
    </location>
</feature>
<evidence type="ECO:0000256" key="7">
    <source>
        <dbReference type="PIRSR" id="PIRSR001569-1"/>
    </source>
</evidence>
<accession>A0A6B9RED4</accession>
<feature type="domain" description="WW" evidence="10">
    <location>
        <begin position="326"/>
        <end position="359"/>
    </location>
</feature>
<feature type="domain" description="WW" evidence="10">
    <location>
        <begin position="181"/>
        <end position="214"/>
    </location>
</feature>